<reference evidence="2" key="1">
    <citation type="journal article" date="2019" name="Genome Announc.">
        <title>Draft Genome Sequence of Pseudoalteromonas piscicida Strain 36Y ROTHPW, an Hypersaline Seawater Isolate from the South Coast of Sonora, Mexico.</title>
        <authorList>
            <person name="Sanchez-Diaz R."/>
            <person name="Molina-Garza Z.J."/>
            <person name="Cruz-Suarez L.E."/>
            <person name="Selvin J."/>
            <person name="Kiran G.S."/>
            <person name="Ibarra-Gamez J.C."/>
            <person name="Gomez-Gil B."/>
            <person name="Galaviz-Silva L."/>
        </authorList>
    </citation>
    <scope>NUCLEOTIDE SEQUENCE [LARGE SCALE GENOMIC DNA]</scope>
    <source>
        <strain evidence="2">36Y_RITHPW</strain>
    </source>
</reference>
<comment type="caution">
    <text evidence="1">The sequence shown here is derived from an EMBL/GenBank/DDBJ whole genome shotgun (WGS) entry which is preliminary data.</text>
</comment>
<dbReference type="AlphaFoldDB" id="A0A2A5JRR8"/>
<sequence length="195" mass="21793">MSILIVTDIFGHTEDVKCFANSLGTKVNVLSPFIDEPTSAIESDCYELFLAQCGHQQYAQKVSEAIKAFAPRLVIGFSAGGAAAWVALAEHNQQNSVEQLIAFYPGQIRHHLALKPSCDVSIFFAQVESHFDVEPVITALNNKKGLQCVRTRYAHGFMNKLSVNFDQYAYAHYQYYCQKEARNFTSIAQQALEMS</sequence>
<evidence type="ECO:0000313" key="1">
    <source>
        <dbReference type="EMBL" id="PCK32164.1"/>
    </source>
</evidence>
<gene>
    <name evidence="1" type="ORF">CEX98_08230</name>
</gene>
<dbReference type="OrthoDB" id="8478808at2"/>
<dbReference type="InterPro" id="IPR029058">
    <property type="entry name" value="AB_hydrolase_fold"/>
</dbReference>
<name>A0A2A5JRR8_PSEO7</name>
<organism evidence="1 2">
    <name type="scientific">Pseudoalteromonas piscicida</name>
    <dbReference type="NCBI Taxonomy" id="43662"/>
    <lineage>
        <taxon>Bacteria</taxon>
        <taxon>Pseudomonadati</taxon>
        <taxon>Pseudomonadota</taxon>
        <taxon>Gammaproteobacteria</taxon>
        <taxon>Alteromonadales</taxon>
        <taxon>Pseudoalteromonadaceae</taxon>
        <taxon>Pseudoalteromonas</taxon>
    </lineage>
</organism>
<proteinExistence type="predicted"/>
<dbReference type="Gene3D" id="3.40.50.1820">
    <property type="entry name" value="alpha/beta hydrolase"/>
    <property type="match status" value="1"/>
</dbReference>
<dbReference type="EMBL" id="NKHF01000037">
    <property type="protein sequence ID" value="PCK32164.1"/>
    <property type="molecule type" value="Genomic_DNA"/>
</dbReference>
<evidence type="ECO:0000313" key="2">
    <source>
        <dbReference type="Proteomes" id="UP000228621"/>
    </source>
</evidence>
<dbReference type="RefSeq" id="WP_099641612.1">
    <property type="nucleotide sequence ID" value="NZ_JAQPZX010000025.1"/>
</dbReference>
<accession>A0A2A5JRR8</accession>
<dbReference type="SUPFAM" id="SSF53474">
    <property type="entry name" value="alpha/beta-Hydrolases"/>
    <property type="match status" value="1"/>
</dbReference>
<keyword evidence="2" id="KW-1185">Reference proteome</keyword>
<protein>
    <recommendedName>
        <fullName evidence="3">Dienelactone hydrolase domain-containing protein</fullName>
    </recommendedName>
</protein>
<evidence type="ECO:0008006" key="3">
    <source>
        <dbReference type="Google" id="ProtNLM"/>
    </source>
</evidence>
<dbReference type="Proteomes" id="UP000228621">
    <property type="component" value="Unassembled WGS sequence"/>
</dbReference>